<proteinExistence type="predicted"/>
<dbReference type="EMBL" id="CABDUW010001582">
    <property type="protein sequence ID" value="VTJ82808.1"/>
    <property type="molecule type" value="Genomic_DNA"/>
</dbReference>
<evidence type="ECO:0000256" key="1">
    <source>
        <dbReference type="SAM" id="MobiDB-lite"/>
    </source>
</evidence>
<name>A0A5E4CLU9_MARMO</name>
<dbReference type="Proteomes" id="UP000335636">
    <property type="component" value="Unassembled WGS sequence"/>
</dbReference>
<keyword evidence="4" id="KW-1185">Reference proteome</keyword>
<evidence type="ECO:0000313" key="4">
    <source>
        <dbReference type="Proteomes" id="UP000335636"/>
    </source>
</evidence>
<feature type="region of interest" description="Disordered" evidence="1">
    <location>
        <begin position="77"/>
        <end position="100"/>
    </location>
</feature>
<reference evidence="3 4" key="1">
    <citation type="submission" date="2019-04" db="EMBL/GenBank/DDBJ databases">
        <authorList>
            <person name="Alioto T."/>
            <person name="Alioto T."/>
        </authorList>
    </citation>
    <scope>NUCLEOTIDE SEQUENCE [LARGE SCALE GENOMIC DNA]</scope>
</reference>
<dbReference type="AlphaFoldDB" id="A0A5E4CLU9"/>
<accession>A0A5E4CLU9</accession>
<evidence type="ECO:0000313" key="3">
    <source>
        <dbReference type="EMBL" id="VTJ82808.1"/>
    </source>
</evidence>
<reference evidence="2" key="2">
    <citation type="submission" date="2020-08" db="EMBL/GenBank/DDBJ databases">
        <authorList>
            <person name="Shumante A."/>
            <person name="Zimin A.V."/>
            <person name="Puiu D."/>
            <person name="Salzberg S.L."/>
        </authorList>
    </citation>
    <scope>NUCLEOTIDE SEQUENCE</scope>
    <source>
        <strain evidence="2">WC2-LM</strain>
        <tissue evidence="2">Liver</tissue>
    </source>
</reference>
<organism evidence="3 4">
    <name type="scientific">Marmota monax</name>
    <name type="common">Woodchuck</name>
    <dbReference type="NCBI Taxonomy" id="9995"/>
    <lineage>
        <taxon>Eukaryota</taxon>
        <taxon>Metazoa</taxon>
        <taxon>Chordata</taxon>
        <taxon>Craniata</taxon>
        <taxon>Vertebrata</taxon>
        <taxon>Euteleostomi</taxon>
        <taxon>Mammalia</taxon>
        <taxon>Eutheria</taxon>
        <taxon>Euarchontoglires</taxon>
        <taxon>Glires</taxon>
        <taxon>Rodentia</taxon>
        <taxon>Sciuromorpha</taxon>
        <taxon>Sciuridae</taxon>
        <taxon>Xerinae</taxon>
        <taxon>Marmotini</taxon>
        <taxon>Marmota</taxon>
    </lineage>
</organism>
<dbReference type="EMBL" id="WJEC01005371">
    <property type="protein sequence ID" value="KAF7473669.1"/>
    <property type="molecule type" value="Genomic_DNA"/>
</dbReference>
<evidence type="ECO:0000313" key="2">
    <source>
        <dbReference type="EMBL" id="KAF7473669.1"/>
    </source>
</evidence>
<feature type="region of interest" description="Disordered" evidence="1">
    <location>
        <begin position="39"/>
        <end position="64"/>
    </location>
</feature>
<dbReference type="Proteomes" id="UP000662637">
    <property type="component" value="Unassembled WGS sequence"/>
</dbReference>
<gene>
    <name evidence="2" type="ORF">GHT09_015730</name>
    <name evidence="3" type="ORF">MONAX_5E023137</name>
</gene>
<protein>
    <submittedName>
        <fullName evidence="3">Uncharacterized protein</fullName>
    </submittedName>
</protein>
<sequence>MDHRGRPRSIGLNRIAGTQVRAPRAPLPLYVEQEAREGEEWERELPRQRAPICAPPESEELPENVMTPGALPSSFSSFAGGKQGLEAENRAYQGKKLGKG</sequence>